<dbReference type="RefSeq" id="WP_328983968.1">
    <property type="nucleotide sequence ID" value="NZ_CP121472.1"/>
</dbReference>
<reference evidence="1 2" key="1">
    <citation type="journal article" date="2023" name="Microorganisms">
        <title>Thiorhodovibrio frisius and Trv. litoralis spp. nov., Two Novel Members from a Clade of Fastidious Purple Sulfur Bacteria That Exhibit Unique Red-Shifted Light-Harvesting Capabilities.</title>
        <authorList>
            <person name="Methner A."/>
            <person name="Kuzyk S.B."/>
            <person name="Petersen J."/>
            <person name="Bauer S."/>
            <person name="Brinkmann H."/>
            <person name="Sichau K."/>
            <person name="Wanner G."/>
            <person name="Wolf J."/>
            <person name="Neumann-Schaal M."/>
            <person name="Henke P."/>
            <person name="Tank M."/>
            <person name="Sproer C."/>
            <person name="Bunk B."/>
            <person name="Overmann J."/>
        </authorList>
    </citation>
    <scope>NUCLEOTIDE SEQUENCE [LARGE SCALE GENOMIC DNA]</scope>
    <source>
        <strain evidence="1 2">DSM 6702</strain>
    </source>
</reference>
<gene>
    <name evidence="1" type="ORF">Thiowin_03250</name>
</gene>
<dbReference type="Pfam" id="PF08849">
    <property type="entry name" value="BrxA"/>
    <property type="match status" value="1"/>
</dbReference>
<sequence>MPEEPCFYTTQLQAGLGMVEESNVLLGLYQPGMNCTQLYQAALNSGQFPLVSARRLRNIVVECFGPRYLKTEVAIHLKPLAEVLPTRQLVPFLLVFTAQANRILADFIRDIYWPHSSAGRVSLSKEDATDFVHNAVRDGKTRTPWSESTVRRVSGYLLGCCADFGLLAAGRSSTRPIQPLRIQPITTLFFAYHLHFSGLSDHGVLNHPLWGLFGLEPGEVRAAMQRLASNGWWIMQSAAGSTRITWLLPTMEDITRVIANPVIAQG</sequence>
<keyword evidence="2" id="KW-1185">Reference proteome</keyword>
<evidence type="ECO:0008006" key="3">
    <source>
        <dbReference type="Google" id="ProtNLM"/>
    </source>
</evidence>
<dbReference type="InterPro" id="IPR023137">
    <property type="entry name" value="BrxA_sf"/>
</dbReference>
<evidence type="ECO:0000313" key="1">
    <source>
        <dbReference type="EMBL" id="WPL18191.1"/>
    </source>
</evidence>
<dbReference type="InterPro" id="IPR014948">
    <property type="entry name" value="BrxA"/>
</dbReference>
<dbReference type="Gene3D" id="1.10.3540.10">
    <property type="entry name" value="uncharacterized protein from magnetospirillum magneticum domain"/>
    <property type="match status" value="1"/>
</dbReference>
<organism evidence="1 2">
    <name type="scientific">Thiorhodovibrio winogradskyi</name>
    <dbReference type="NCBI Taxonomy" id="77007"/>
    <lineage>
        <taxon>Bacteria</taxon>
        <taxon>Pseudomonadati</taxon>
        <taxon>Pseudomonadota</taxon>
        <taxon>Gammaproteobacteria</taxon>
        <taxon>Chromatiales</taxon>
        <taxon>Chromatiaceae</taxon>
        <taxon>Thiorhodovibrio</taxon>
    </lineage>
</organism>
<evidence type="ECO:0000313" key="2">
    <source>
        <dbReference type="Proteomes" id="UP001432180"/>
    </source>
</evidence>
<accession>A0ABZ0SDQ6</accession>
<dbReference type="EMBL" id="CP121472">
    <property type="protein sequence ID" value="WPL18191.1"/>
    <property type="molecule type" value="Genomic_DNA"/>
</dbReference>
<dbReference type="Proteomes" id="UP001432180">
    <property type="component" value="Chromosome"/>
</dbReference>
<protein>
    <recommendedName>
        <fullName evidence="3">Inner membrane protein</fullName>
    </recommendedName>
</protein>
<proteinExistence type="predicted"/>
<name>A0ABZ0SDQ6_9GAMM</name>